<dbReference type="AlphaFoldDB" id="A0A183PAX9"/>
<sequence>MLQYSGHEEVDLMLSKEAHNALIGWESHGSKIIKAHFKTSKEGIKINLIQCYALTNDSNDDNKDQFYDRLKSVIAKCARKDLTILIGRNGLREGNENCEEFTNVYAINKMVIGGTISSHRCVQEATWVSSD</sequence>
<name>A0A183PAX9_9TREM</name>
<protein>
    <submittedName>
        <fullName evidence="1">Uncharacterized protein</fullName>
    </submittedName>
</protein>
<gene>
    <name evidence="1" type="ORF">SMTD_LOCUS11515</name>
</gene>
<reference evidence="1 2" key="1">
    <citation type="submission" date="2018-11" db="EMBL/GenBank/DDBJ databases">
        <authorList>
            <consortium name="Pathogen Informatics"/>
        </authorList>
    </citation>
    <scope>NUCLEOTIDE SEQUENCE [LARGE SCALE GENOMIC DNA]</scope>
    <source>
        <strain>Denwood</strain>
        <strain evidence="2">Zambia</strain>
    </source>
</reference>
<accession>A0A183PAX9</accession>
<dbReference type="Proteomes" id="UP000269396">
    <property type="component" value="Unassembled WGS sequence"/>
</dbReference>
<proteinExistence type="predicted"/>
<dbReference type="EMBL" id="UZAL01031536">
    <property type="protein sequence ID" value="VDP58394.1"/>
    <property type="molecule type" value="Genomic_DNA"/>
</dbReference>
<organism evidence="1 2">
    <name type="scientific">Schistosoma mattheei</name>
    <dbReference type="NCBI Taxonomy" id="31246"/>
    <lineage>
        <taxon>Eukaryota</taxon>
        <taxon>Metazoa</taxon>
        <taxon>Spiralia</taxon>
        <taxon>Lophotrochozoa</taxon>
        <taxon>Platyhelminthes</taxon>
        <taxon>Trematoda</taxon>
        <taxon>Digenea</taxon>
        <taxon>Strigeidida</taxon>
        <taxon>Schistosomatoidea</taxon>
        <taxon>Schistosomatidae</taxon>
        <taxon>Schistosoma</taxon>
    </lineage>
</organism>
<evidence type="ECO:0000313" key="1">
    <source>
        <dbReference type="EMBL" id="VDP58394.1"/>
    </source>
</evidence>
<keyword evidence="2" id="KW-1185">Reference proteome</keyword>
<evidence type="ECO:0000313" key="2">
    <source>
        <dbReference type="Proteomes" id="UP000269396"/>
    </source>
</evidence>
<dbReference type="STRING" id="31246.A0A183PAX9"/>